<feature type="region of interest" description="Disordered" evidence="1">
    <location>
        <begin position="251"/>
        <end position="271"/>
    </location>
</feature>
<sequence>MGSGWLAPESPLRAPPPGPDDELLAPLLPPRPLPATTALDPALLKPLELAPLTEESSEKELEEFQRYVRKSRAALDARLAASNQVVDASRDARSRSARSAIYQPLLYLPPDLRAPLFAKTAGEFELPPCEPELKPLPLAGSSRLADAFSARASKALRELEHTAFGLSPTAKAALAEEVVVEPRFAPGLTSSPTRSDVRIPSPPADNDDDDDDRDATLLPPRLQQLTFDDLDLPPLSYQAGSAASQVLDPLSVVPSGASDPAHRPSRRLVNPRAPYELDVALRTAASAVGRTDLVHLSPPRLPRASRARVAARR</sequence>
<dbReference type="Proteomes" id="UP000054408">
    <property type="component" value="Unassembled WGS sequence"/>
</dbReference>
<dbReference type="AlphaFoldDB" id="A0A0L0DX32"/>
<proteinExistence type="predicted"/>
<dbReference type="RefSeq" id="XP_013761117.1">
    <property type="nucleotide sequence ID" value="XM_013905663.1"/>
</dbReference>
<reference evidence="2 3" key="1">
    <citation type="submission" date="2010-05" db="EMBL/GenBank/DDBJ databases">
        <title>The Genome Sequence of Thecamonas trahens ATCC 50062.</title>
        <authorList>
            <consortium name="The Broad Institute Genome Sequencing Platform"/>
            <person name="Russ C."/>
            <person name="Cuomo C."/>
            <person name="Shea T."/>
            <person name="Young S.K."/>
            <person name="Zeng Q."/>
            <person name="Koehrsen M."/>
            <person name="Haas B."/>
            <person name="Borodovsky M."/>
            <person name="Guigo R."/>
            <person name="Alvarado L."/>
            <person name="Berlin A."/>
            <person name="Bochicchio J."/>
            <person name="Borenstein D."/>
            <person name="Chapman S."/>
            <person name="Chen Z."/>
            <person name="Freedman E."/>
            <person name="Gellesch M."/>
            <person name="Goldberg J."/>
            <person name="Griggs A."/>
            <person name="Gujja S."/>
            <person name="Heilman E."/>
            <person name="Heiman D."/>
            <person name="Hepburn T."/>
            <person name="Howarth C."/>
            <person name="Jen D."/>
            <person name="Larson L."/>
            <person name="Mehta T."/>
            <person name="Park D."/>
            <person name="Pearson M."/>
            <person name="Roberts A."/>
            <person name="Saif S."/>
            <person name="Shenoy N."/>
            <person name="Sisk P."/>
            <person name="Stolte C."/>
            <person name="Sykes S."/>
            <person name="Thomson T."/>
            <person name="Walk T."/>
            <person name="White J."/>
            <person name="Yandava C."/>
            <person name="Burger G."/>
            <person name="Gray M.W."/>
            <person name="Holland P.W.H."/>
            <person name="King N."/>
            <person name="Lang F.B.F."/>
            <person name="Roger A.J."/>
            <person name="Ruiz-Trillo I."/>
            <person name="Lander E."/>
            <person name="Nusbaum C."/>
        </authorList>
    </citation>
    <scope>NUCLEOTIDE SEQUENCE [LARGE SCALE GENOMIC DNA]</scope>
    <source>
        <strain evidence="2 3">ATCC 50062</strain>
    </source>
</reference>
<name>A0A0L0DX32_THETB</name>
<dbReference type="GeneID" id="25561796"/>
<dbReference type="EMBL" id="GL349440">
    <property type="protein sequence ID" value="KNC56073.1"/>
    <property type="molecule type" value="Genomic_DNA"/>
</dbReference>
<feature type="region of interest" description="Disordered" evidence="1">
    <location>
        <begin position="1"/>
        <end position="37"/>
    </location>
</feature>
<protein>
    <submittedName>
        <fullName evidence="2">Uncharacterized protein</fullName>
    </submittedName>
</protein>
<gene>
    <name evidence="2" type="ORF">AMSG_02085</name>
</gene>
<accession>A0A0L0DX32</accession>
<evidence type="ECO:0000313" key="3">
    <source>
        <dbReference type="Proteomes" id="UP000054408"/>
    </source>
</evidence>
<keyword evidence="3" id="KW-1185">Reference proteome</keyword>
<evidence type="ECO:0000313" key="2">
    <source>
        <dbReference type="EMBL" id="KNC56073.1"/>
    </source>
</evidence>
<organism evidence="2 3">
    <name type="scientific">Thecamonas trahens ATCC 50062</name>
    <dbReference type="NCBI Taxonomy" id="461836"/>
    <lineage>
        <taxon>Eukaryota</taxon>
        <taxon>Apusozoa</taxon>
        <taxon>Apusomonadida</taxon>
        <taxon>Apusomonadidae</taxon>
        <taxon>Thecamonas</taxon>
    </lineage>
</organism>
<feature type="region of interest" description="Disordered" evidence="1">
    <location>
        <begin position="184"/>
        <end position="224"/>
    </location>
</feature>
<evidence type="ECO:0000256" key="1">
    <source>
        <dbReference type="SAM" id="MobiDB-lite"/>
    </source>
</evidence>